<dbReference type="GO" id="GO:0004803">
    <property type="term" value="F:transposase activity"/>
    <property type="evidence" value="ECO:0007669"/>
    <property type="project" value="InterPro"/>
</dbReference>
<dbReference type="InterPro" id="IPR002514">
    <property type="entry name" value="Transposase_8"/>
</dbReference>
<dbReference type="SUPFAM" id="SSF46689">
    <property type="entry name" value="Homeodomain-like"/>
    <property type="match status" value="1"/>
</dbReference>
<organism evidence="2">
    <name type="scientific">hydrothermal vent metagenome</name>
    <dbReference type="NCBI Taxonomy" id="652676"/>
    <lineage>
        <taxon>unclassified sequences</taxon>
        <taxon>metagenomes</taxon>
        <taxon>ecological metagenomes</taxon>
    </lineage>
</organism>
<dbReference type="EMBL" id="UOFT01000068">
    <property type="protein sequence ID" value="VAW98569.1"/>
    <property type="molecule type" value="Genomic_DNA"/>
</dbReference>
<gene>
    <name evidence="2" type="ORF">MNBD_GAMMA23-1671</name>
</gene>
<evidence type="ECO:0008006" key="3">
    <source>
        <dbReference type="Google" id="ProtNLM"/>
    </source>
</evidence>
<evidence type="ECO:0000313" key="2">
    <source>
        <dbReference type="EMBL" id="VAW98569.1"/>
    </source>
</evidence>
<protein>
    <recommendedName>
        <fullName evidence="3">Transposase IS3/IS911 family protein</fullName>
    </recommendedName>
</protein>
<dbReference type="GO" id="GO:0003677">
    <property type="term" value="F:DNA binding"/>
    <property type="evidence" value="ECO:0007669"/>
    <property type="project" value="InterPro"/>
</dbReference>
<sequence length="182" mass="20827">MGYPRERKEAVLKKMLPPNNRTISEISKEEGICEGTLYNWRKAARSQGRLMPDGDRTPTGWCATDKFAAVVETAAMNEAELSAYCRERGLYAEQISEWREACEQANDWDRNQNKRLKDIRKADEKRIKELERDLQRKEKALAETAALLVLRKKAQAIWGPSTQCWKLPRQKQTASRASGKGG</sequence>
<dbReference type="InterPro" id="IPR009057">
    <property type="entry name" value="Homeodomain-like_sf"/>
</dbReference>
<dbReference type="Pfam" id="PF01527">
    <property type="entry name" value="HTH_Tnp_1"/>
    <property type="match status" value="1"/>
</dbReference>
<accession>A0A3B1AJM3</accession>
<reference evidence="2" key="1">
    <citation type="submission" date="2018-06" db="EMBL/GenBank/DDBJ databases">
        <authorList>
            <person name="Zhirakovskaya E."/>
        </authorList>
    </citation>
    <scope>NUCLEOTIDE SEQUENCE</scope>
</reference>
<dbReference type="AlphaFoldDB" id="A0A3B1AJM3"/>
<proteinExistence type="predicted"/>
<feature type="coiled-coil region" evidence="1">
    <location>
        <begin position="113"/>
        <end position="147"/>
    </location>
</feature>
<dbReference type="GO" id="GO:0006313">
    <property type="term" value="P:DNA transposition"/>
    <property type="evidence" value="ECO:0007669"/>
    <property type="project" value="InterPro"/>
</dbReference>
<evidence type="ECO:0000256" key="1">
    <source>
        <dbReference type="SAM" id="Coils"/>
    </source>
</evidence>
<name>A0A3B1AJM3_9ZZZZ</name>
<keyword evidence="1" id="KW-0175">Coiled coil</keyword>